<name>X1L025_9ZZZZ</name>
<feature type="non-terminal residue" evidence="1">
    <location>
        <position position="155"/>
    </location>
</feature>
<protein>
    <submittedName>
        <fullName evidence="1">Uncharacterized protein</fullName>
    </submittedName>
</protein>
<organism evidence="1">
    <name type="scientific">marine sediment metagenome</name>
    <dbReference type="NCBI Taxonomy" id="412755"/>
    <lineage>
        <taxon>unclassified sequences</taxon>
        <taxon>metagenomes</taxon>
        <taxon>ecological metagenomes</taxon>
    </lineage>
</organism>
<accession>X1L025</accession>
<evidence type="ECO:0000313" key="1">
    <source>
        <dbReference type="EMBL" id="GAI12328.1"/>
    </source>
</evidence>
<proteinExistence type="predicted"/>
<dbReference type="AlphaFoldDB" id="X1L025"/>
<sequence>MRNIIFIKKALKYLDSVQQLQIQYKLKNFSFRAAIMSDIHLDESYVLCNYGMAIEYYNITKDPYILYSEFEKNISLIDLIDFKYKIYSDIGQSNDRLFVEDLGYINDSLNLYWKEKDSLWKVIVSTLNNFGRINSKTPIDSIQGYIVAYNKLDDY</sequence>
<dbReference type="EMBL" id="BARV01013165">
    <property type="protein sequence ID" value="GAI12328.1"/>
    <property type="molecule type" value="Genomic_DNA"/>
</dbReference>
<gene>
    <name evidence="1" type="ORF">S06H3_23960</name>
</gene>
<comment type="caution">
    <text evidence="1">The sequence shown here is derived from an EMBL/GenBank/DDBJ whole genome shotgun (WGS) entry which is preliminary data.</text>
</comment>
<reference evidence="1" key="1">
    <citation type="journal article" date="2014" name="Front. Microbiol.">
        <title>High frequency of phylogenetically diverse reductive dehalogenase-homologous genes in deep subseafloor sedimentary metagenomes.</title>
        <authorList>
            <person name="Kawai M."/>
            <person name="Futagami T."/>
            <person name="Toyoda A."/>
            <person name="Takaki Y."/>
            <person name="Nishi S."/>
            <person name="Hori S."/>
            <person name="Arai W."/>
            <person name="Tsubouchi T."/>
            <person name="Morono Y."/>
            <person name="Uchiyama I."/>
            <person name="Ito T."/>
            <person name="Fujiyama A."/>
            <person name="Inagaki F."/>
            <person name="Takami H."/>
        </authorList>
    </citation>
    <scope>NUCLEOTIDE SEQUENCE</scope>
    <source>
        <strain evidence="1">Expedition CK06-06</strain>
    </source>
</reference>